<dbReference type="GO" id="GO:0017109">
    <property type="term" value="C:glutamate-cysteine ligase complex"/>
    <property type="evidence" value="ECO:0007669"/>
    <property type="project" value="TreeGrafter"/>
</dbReference>
<evidence type="ECO:0000256" key="9">
    <source>
        <dbReference type="SAM" id="MobiDB-lite"/>
    </source>
</evidence>
<evidence type="ECO:0000256" key="4">
    <source>
        <dbReference type="ARBA" id="ARBA00022684"/>
    </source>
</evidence>
<comment type="similarity">
    <text evidence="2">Belongs to the aldo/keto reductase family. Glutamate--cysteine ligase light chain subfamily.</text>
</comment>
<evidence type="ECO:0000256" key="6">
    <source>
        <dbReference type="ARBA" id="ARBA00031154"/>
    </source>
</evidence>
<name>D2VND7_NAEGR</name>
<dbReference type="PANTHER" id="PTHR13295:SF4">
    <property type="entry name" value="GLUTAMATE--CYSTEINE LIGASE REGULATORY SUBUNIT"/>
    <property type="match status" value="1"/>
</dbReference>
<dbReference type="InParanoid" id="D2VND7"/>
<evidence type="ECO:0000256" key="5">
    <source>
        <dbReference type="ARBA" id="ARBA00030406"/>
    </source>
</evidence>
<dbReference type="KEGG" id="ngr:NAEGRDRAFT_70459"/>
<dbReference type="InterPro" id="IPR023210">
    <property type="entry name" value="NADP_OxRdtase_dom"/>
</dbReference>
<dbReference type="RefSeq" id="XP_002674383.1">
    <property type="nucleotide sequence ID" value="XM_002674337.1"/>
</dbReference>
<dbReference type="AlphaFoldDB" id="D2VND7"/>
<dbReference type="InterPro" id="IPR036812">
    <property type="entry name" value="NAD(P)_OxRdtase_dom_sf"/>
</dbReference>
<keyword evidence="12" id="KW-1185">Reference proteome</keyword>
<evidence type="ECO:0000256" key="7">
    <source>
        <dbReference type="ARBA" id="ARBA00031732"/>
    </source>
</evidence>
<proteinExistence type="inferred from homology"/>
<dbReference type="UniPathway" id="UPA00142">
    <property type="reaction ID" value="UER00209"/>
</dbReference>
<evidence type="ECO:0000256" key="3">
    <source>
        <dbReference type="ARBA" id="ARBA00011532"/>
    </source>
</evidence>
<evidence type="ECO:0000313" key="12">
    <source>
        <dbReference type="Proteomes" id="UP000006671"/>
    </source>
</evidence>
<dbReference type="VEuPathDB" id="AmoebaDB:NAEGRDRAFT_70459"/>
<feature type="compositionally biased region" description="Low complexity" evidence="9">
    <location>
        <begin position="1"/>
        <end position="20"/>
    </location>
</feature>
<organism evidence="12">
    <name type="scientific">Naegleria gruberi</name>
    <name type="common">Amoeba</name>
    <dbReference type="NCBI Taxonomy" id="5762"/>
    <lineage>
        <taxon>Eukaryota</taxon>
        <taxon>Discoba</taxon>
        <taxon>Heterolobosea</taxon>
        <taxon>Tetramitia</taxon>
        <taxon>Eutetramitia</taxon>
        <taxon>Vahlkampfiidae</taxon>
        <taxon>Naegleria</taxon>
    </lineage>
</organism>
<dbReference type="Pfam" id="PF00248">
    <property type="entry name" value="Aldo_ket_red"/>
    <property type="match status" value="1"/>
</dbReference>
<sequence length="281" mass="31322">MSSVTSNTSTSTSTNATNSRESSRIIKAKNLSQHEALLETEEHYETFLDASKDSKLHSDKVWIKPDPSIFKSENVKNLVEQFQQQHQSSDDEYSLTLQLFPDTTTCPNSHDDLVLSAVIHTLQELKRSHVDLLLIKVSNSKHLLKYWADMELLVENNLVKQIGICDIEVNDLEHLVSQVKIMPNVVQVNLASYESIESISELSQYCTGHSIKVLTGSRGSFSDFANAGAKAAGSKDIQLNWVVRYSLLSRPTSVVSDMGFLVKLDGTEKCTCISNQDQNSL</sequence>
<dbReference type="GO" id="GO:0035226">
    <property type="term" value="F:glutamate-cysteine ligase catalytic subunit binding"/>
    <property type="evidence" value="ECO:0007669"/>
    <property type="project" value="InterPro"/>
</dbReference>
<reference evidence="11 12" key="1">
    <citation type="journal article" date="2010" name="Cell">
        <title>The genome of Naegleria gruberi illuminates early eukaryotic versatility.</title>
        <authorList>
            <person name="Fritz-Laylin L.K."/>
            <person name="Prochnik S.E."/>
            <person name="Ginger M.L."/>
            <person name="Dacks J.B."/>
            <person name="Carpenter M.L."/>
            <person name="Field M.C."/>
            <person name="Kuo A."/>
            <person name="Paredez A."/>
            <person name="Chapman J."/>
            <person name="Pham J."/>
            <person name="Shu S."/>
            <person name="Neupane R."/>
            <person name="Cipriano M."/>
            <person name="Mancuso J."/>
            <person name="Tu H."/>
            <person name="Salamov A."/>
            <person name="Lindquist E."/>
            <person name="Shapiro H."/>
            <person name="Lucas S."/>
            <person name="Grigoriev I.V."/>
            <person name="Cande W.Z."/>
            <person name="Fulton C."/>
            <person name="Rokhsar D.S."/>
            <person name="Dawson S.C."/>
        </authorList>
    </citation>
    <scope>NUCLEOTIDE SEQUENCE [LARGE SCALE GENOMIC DNA]</scope>
    <source>
        <strain evidence="11 12">NEG-M</strain>
    </source>
</reference>
<dbReference type="STRING" id="5762.D2VND7"/>
<keyword evidence="4" id="KW-0317">Glutathione biosynthesis</keyword>
<comment type="subunit">
    <text evidence="3">Heterodimer of a catalytic heavy chain and a regulatory light chain.</text>
</comment>
<dbReference type="GO" id="GO:0030234">
    <property type="term" value="F:enzyme regulator activity"/>
    <property type="evidence" value="ECO:0007669"/>
    <property type="project" value="TreeGrafter"/>
</dbReference>
<evidence type="ECO:0000256" key="1">
    <source>
        <dbReference type="ARBA" id="ARBA00005006"/>
    </source>
</evidence>
<comment type="pathway">
    <text evidence="1">Sulfur metabolism; glutathione biosynthesis; glutathione from L-cysteine and L-glutamate: step 1/2.</text>
</comment>
<feature type="domain" description="NADP-dependent oxidoreductase" evidence="10">
    <location>
        <begin position="76"/>
        <end position="214"/>
    </location>
</feature>
<accession>D2VND7</accession>
<evidence type="ECO:0000259" key="10">
    <source>
        <dbReference type="Pfam" id="PF00248"/>
    </source>
</evidence>
<dbReference type="Gene3D" id="3.20.20.100">
    <property type="entry name" value="NADP-dependent oxidoreductase domain"/>
    <property type="match status" value="1"/>
</dbReference>
<dbReference type="InterPro" id="IPR032963">
    <property type="entry name" value="Gclm"/>
</dbReference>
<gene>
    <name evidence="11" type="ORF">NAEGRDRAFT_70459</name>
</gene>
<evidence type="ECO:0000313" key="11">
    <source>
        <dbReference type="EMBL" id="EFC41639.1"/>
    </source>
</evidence>
<evidence type="ECO:0000256" key="8">
    <source>
        <dbReference type="ARBA" id="ARBA00032926"/>
    </source>
</evidence>
<dbReference type="PANTHER" id="PTHR13295">
    <property type="entry name" value="GLUTAMATE CYSTEINE LIGASE REGULATORY SUBUNIT"/>
    <property type="match status" value="1"/>
</dbReference>
<dbReference type="GO" id="GO:0006750">
    <property type="term" value="P:glutathione biosynthetic process"/>
    <property type="evidence" value="ECO:0007669"/>
    <property type="project" value="UniProtKB-UniPathway"/>
</dbReference>
<feature type="region of interest" description="Disordered" evidence="9">
    <location>
        <begin position="1"/>
        <end position="26"/>
    </location>
</feature>
<dbReference type="OMA" id="IGICDIE"/>
<dbReference type="EMBL" id="GG738884">
    <property type="protein sequence ID" value="EFC41639.1"/>
    <property type="molecule type" value="Genomic_DNA"/>
</dbReference>
<protein>
    <recommendedName>
        <fullName evidence="7">GCS light chain</fullName>
    </recommendedName>
    <alternativeName>
        <fullName evidence="5">Gamma-ECS regulatory subunit</fullName>
    </alternativeName>
    <alternativeName>
        <fullName evidence="8">Gamma-glutamylcysteine synthetase regulatory subunit</fullName>
    </alternativeName>
    <alternativeName>
        <fullName evidence="6">Glutamate--cysteine ligase modifier subunit</fullName>
    </alternativeName>
</protein>
<dbReference type="Proteomes" id="UP000006671">
    <property type="component" value="Unassembled WGS sequence"/>
</dbReference>
<dbReference type="GeneID" id="8851465"/>
<dbReference type="OrthoDB" id="5596051at2759"/>
<dbReference type="SUPFAM" id="SSF51430">
    <property type="entry name" value="NAD(P)-linked oxidoreductase"/>
    <property type="match status" value="1"/>
</dbReference>
<evidence type="ECO:0000256" key="2">
    <source>
        <dbReference type="ARBA" id="ARBA00008612"/>
    </source>
</evidence>